<evidence type="ECO:0000256" key="2">
    <source>
        <dbReference type="SAM" id="Phobius"/>
    </source>
</evidence>
<protein>
    <recommendedName>
        <fullName evidence="5">PilN domain-containing protein</fullName>
    </recommendedName>
</protein>
<name>A0A501PJH9_9PROT</name>
<evidence type="ECO:0000313" key="3">
    <source>
        <dbReference type="EMBL" id="TPD60161.1"/>
    </source>
</evidence>
<dbReference type="InterPro" id="IPR006162">
    <property type="entry name" value="Ppantetheine_attach_site"/>
</dbReference>
<keyword evidence="1" id="KW-0175">Coiled coil</keyword>
<evidence type="ECO:0000256" key="1">
    <source>
        <dbReference type="SAM" id="Coils"/>
    </source>
</evidence>
<accession>A0A501PJH9</accession>
<evidence type="ECO:0000313" key="4">
    <source>
        <dbReference type="Proteomes" id="UP000319148"/>
    </source>
</evidence>
<dbReference type="RefSeq" id="WP_139940571.1">
    <property type="nucleotide sequence ID" value="NZ_JBHSYP010000027.1"/>
</dbReference>
<sequence length="329" mass="36257">MKPTPIEPQVTRLFDGPLTAPVLGCFWRGGLLRQAGWNVEKALDWWFEALENLIPGSWLSGPGNNAANLLRLEDSQTLDFTFSLPASSYRHLEDLVKLEIEERTPFRPEQVLGGYKVSPAAQAGQLSCRVVILPVRQLDGAALEGVDGLCLSTEMVLPLTANDTPWSRQHKSRSRRRLVLAGLTSSFLLLASYVPLLLSGRQLEQARAELGQIQESATQAANLQQDLNRLAQKQTAALNLRDGSPSRLRALAEIGRALDGSMEIETIEVRDNLLLLGGNSIRAAETIEKLKQLDLIRGIEFDSQVTLEVDGREAFTLRAIINGETDNDN</sequence>
<keyword evidence="2" id="KW-1133">Transmembrane helix</keyword>
<feature type="transmembrane region" description="Helical" evidence="2">
    <location>
        <begin position="178"/>
        <end position="198"/>
    </location>
</feature>
<evidence type="ECO:0008006" key="5">
    <source>
        <dbReference type="Google" id="ProtNLM"/>
    </source>
</evidence>
<keyword evidence="2" id="KW-0812">Transmembrane</keyword>
<keyword evidence="4" id="KW-1185">Reference proteome</keyword>
<reference evidence="4" key="1">
    <citation type="submission" date="2019-06" db="EMBL/GenBank/DDBJ databases">
        <title>The complete genome of Emcibacter congregatus ZYLT.</title>
        <authorList>
            <person name="Zhao Z."/>
        </authorList>
    </citation>
    <scope>NUCLEOTIDE SEQUENCE [LARGE SCALE GENOMIC DNA]</scope>
    <source>
        <strain evidence="4">MCCC 1A06723</strain>
    </source>
</reference>
<gene>
    <name evidence="3" type="ORF">FIV46_08885</name>
</gene>
<proteinExistence type="predicted"/>
<organism evidence="3 4">
    <name type="scientific">Emcibacter nanhaiensis</name>
    <dbReference type="NCBI Taxonomy" id="1505037"/>
    <lineage>
        <taxon>Bacteria</taxon>
        <taxon>Pseudomonadati</taxon>
        <taxon>Pseudomonadota</taxon>
        <taxon>Alphaproteobacteria</taxon>
        <taxon>Emcibacterales</taxon>
        <taxon>Emcibacteraceae</taxon>
        <taxon>Emcibacter</taxon>
    </lineage>
</organism>
<dbReference type="PROSITE" id="PS00012">
    <property type="entry name" value="PHOSPHOPANTETHEINE"/>
    <property type="match status" value="1"/>
</dbReference>
<comment type="caution">
    <text evidence="3">The sequence shown here is derived from an EMBL/GenBank/DDBJ whole genome shotgun (WGS) entry which is preliminary data.</text>
</comment>
<keyword evidence="2" id="KW-0472">Membrane</keyword>
<dbReference type="Proteomes" id="UP000319148">
    <property type="component" value="Unassembled WGS sequence"/>
</dbReference>
<dbReference type="AlphaFoldDB" id="A0A501PJH9"/>
<dbReference type="EMBL" id="VFIY01000008">
    <property type="protein sequence ID" value="TPD60161.1"/>
    <property type="molecule type" value="Genomic_DNA"/>
</dbReference>
<feature type="coiled-coil region" evidence="1">
    <location>
        <begin position="203"/>
        <end position="233"/>
    </location>
</feature>